<dbReference type="RefSeq" id="WP_181829702.1">
    <property type="nucleotide sequence ID" value="NZ_CP104757.1"/>
</dbReference>
<evidence type="ECO:0000256" key="1">
    <source>
        <dbReference type="SAM" id="Phobius"/>
    </source>
</evidence>
<evidence type="ECO:0000313" key="2">
    <source>
        <dbReference type="EMBL" id="MBA5232852.1"/>
    </source>
</evidence>
<protein>
    <recommendedName>
        <fullName evidence="4">DUF4760 domain-containing protein</fullName>
    </recommendedName>
</protein>
<reference evidence="2 3" key="1">
    <citation type="submission" date="2020-07" db="EMBL/GenBank/DDBJ databases">
        <title>Characterization of Pectobacterium aroidearum strains causing soft rot on Amorphophallus konjac.</title>
        <authorList>
            <person name="Xie H."/>
        </authorList>
    </citation>
    <scope>NUCLEOTIDE SEQUENCE [LARGE SCALE GENOMIC DNA]</scope>
    <source>
        <strain evidence="2 3">MY10</strain>
    </source>
</reference>
<dbReference type="Proteomes" id="UP000530038">
    <property type="component" value="Unassembled WGS sequence"/>
</dbReference>
<comment type="caution">
    <text evidence="2">The sequence shown here is derived from an EMBL/GenBank/DDBJ whole genome shotgun (WGS) entry which is preliminary data.</text>
</comment>
<keyword evidence="1" id="KW-0472">Membrane</keyword>
<keyword evidence="1" id="KW-0812">Transmembrane</keyword>
<organism evidence="2 3">
    <name type="scientific">Pectobacterium aroidearum</name>
    <dbReference type="NCBI Taxonomy" id="1201031"/>
    <lineage>
        <taxon>Bacteria</taxon>
        <taxon>Pseudomonadati</taxon>
        <taxon>Pseudomonadota</taxon>
        <taxon>Gammaproteobacteria</taxon>
        <taxon>Enterobacterales</taxon>
        <taxon>Pectobacteriaceae</taxon>
        <taxon>Pectobacterium</taxon>
    </lineage>
</organism>
<evidence type="ECO:0000313" key="3">
    <source>
        <dbReference type="Proteomes" id="UP000530038"/>
    </source>
</evidence>
<feature type="transmembrane region" description="Helical" evidence="1">
    <location>
        <begin position="7"/>
        <end position="28"/>
    </location>
</feature>
<accession>A0ABR5ZE42</accession>
<dbReference type="EMBL" id="JACERK010000005">
    <property type="protein sequence ID" value="MBA5232852.1"/>
    <property type="molecule type" value="Genomic_DNA"/>
</dbReference>
<sequence>MKPKWYLVIAITIIVITSLAWSSIFHTFPISEKTGDWSNFGSYIGGIVGPLLSFVSILLVIETITRTQKNHEEQIKLLSQEQTYSKFNDLCNYLTTQLNNGPLNSDSAFYQELIELIRVNVIFDSRHAGNTSLARKHALTLEAAELNLKKLIIDIDDLVLIIRTMMKFIFTKSIDDKELMTNIIELKMTKEQRLIIYVLIRMNYPQDEDLINKHWPTFCTYPWS</sequence>
<gene>
    <name evidence="2" type="ORF">H2Y56_12120</name>
</gene>
<feature type="transmembrane region" description="Helical" evidence="1">
    <location>
        <begin position="40"/>
        <end position="61"/>
    </location>
</feature>
<name>A0ABR5ZE42_9GAMM</name>
<keyword evidence="1" id="KW-1133">Transmembrane helix</keyword>
<evidence type="ECO:0008006" key="4">
    <source>
        <dbReference type="Google" id="ProtNLM"/>
    </source>
</evidence>
<proteinExistence type="predicted"/>
<keyword evidence="3" id="KW-1185">Reference proteome</keyword>